<dbReference type="Pfam" id="PF00550">
    <property type="entry name" value="PP-binding"/>
    <property type="match status" value="1"/>
</dbReference>
<protein>
    <submittedName>
        <fullName evidence="2">Acyl carrier protein</fullName>
    </submittedName>
</protein>
<name>A0A7X2N241_9FIRM</name>
<dbReference type="RefSeq" id="WP_154459545.1">
    <property type="nucleotide sequence ID" value="NZ_VUMM01000003.1"/>
</dbReference>
<organism evidence="2 3">
    <name type="scientific">Floccifex porci</name>
    <dbReference type="NCBI Taxonomy" id="2606629"/>
    <lineage>
        <taxon>Bacteria</taxon>
        <taxon>Bacillati</taxon>
        <taxon>Bacillota</taxon>
        <taxon>Erysipelotrichia</taxon>
        <taxon>Erysipelotrichales</taxon>
        <taxon>Erysipelotrichaceae</taxon>
        <taxon>Floccifex</taxon>
    </lineage>
</organism>
<dbReference type="InterPro" id="IPR036736">
    <property type="entry name" value="ACP-like_sf"/>
</dbReference>
<sequence length="80" mass="8848">MTIEEVKKEVLRIIKESTETELKVTEETSLFADMGLASVEVVVMVGELEETFGIDISASCLRDVRTAGDLCNTVIKKLIE</sequence>
<evidence type="ECO:0000259" key="1">
    <source>
        <dbReference type="PROSITE" id="PS50075"/>
    </source>
</evidence>
<dbReference type="Proteomes" id="UP000470082">
    <property type="component" value="Unassembled WGS sequence"/>
</dbReference>
<dbReference type="InterPro" id="IPR009081">
    <property type="entry name" value="PP-bd_ACP"/>
</dbReference>
<dbReference type="AlphaFoldDB" id="A0A7X2N241"/>
<dbReference type="Gene3D" id="1.10.1200.10">
    <property type="entry name" value="ACP-like"/>
    <property type="match status" value="1"/>
</dbReference>
<evidence type="ECO:0000313" key="2">
    <source>
        <dbReference type="EMBL" id="MSS01078.1"/>
    </source>
</evidence>
<evidence type="ECO:0000313" key="3">
    <source>
        <dbReference type="Proteomes" id="UP000470082"/>
    </source>
</evidence>
<dbReference type="SUPFAM" id="SSF47336">
    <property type="entry name" value="ACP-like"/>
    <property type="match status" value="1"/>
</dbReference>
<reference evidence="2 3" key="1">
    <citation type="submission" date="2019-08" db="EMBL/GenBank/DDBJ databases">
        <title>In-depth cultivation of the pig gut microbiome towards novel bacterial diversity and tailored functional studies.</title>
        <authorList>
            <person name="Wylensek D."/>
            <person name="Hitch T.C.A."/>
            <person name="Clavel T."/>
        </authorList>
    </citation>
    <scope>NUCLEOTIDE SEQUENCE [LARGE SCALE GENOMIC DNA]</scope>
    <source>
        <strain evidence="2 3">LKV-178-WT-2G</strain>
    </source>
</reference>
<gene>
    <name evidence="2" type="ORF">FYJ50_02930</name>
</gene>
<dbReference type="EMBL" id="VUMM01000003">
    <property type="protein sequence ID" value="MSS01078.1"/>
    <property type="molecule type" value="Genomic_DNA"/>
</dbReference>
<feature type="domain" description="Carrier" evidence="1">
    <location>
        <begin position="1"/>
        <end position="78"/>
    </location>
</feature>
<accession>A0A7X2N241</accession>
<keyword evidence="3" id="KW-1185">Reference proteome</keyword>
<comment type="caution">
    <text evidence="2">The sequence shown here is derived from an EMBL/GenBank/DDBJ whole genome shotgun (WGS) entry which is preliminary data.</text>
</comment>
<proteinExistence type="predicted"/>
<dbReference type="PROSITE" id="PS50075">
    <property type="entry name" value="CARRIER"/>
    <property type="match status" value="1"/>
</dbReference>